<dbReference type="GO" id="GO:0008168">
    <property type="term" value="F:methyltransferase activity"/>
    <property type="evidence" value="ECO:0007669"/>
    <property type="project" value="UniProtKB-KW"/>
</dbReference>
<sequence length="273" mass="31155">METTVNINEQLAGAAFSNQSGVFDALYSGNTIINYKRERVRRHVLQYLKPDSSILELNSGTGEDALFFAQQGFRVHATDIAVGMQAELTDKAARNNMQQLISAEICSYTRLQQLKNQGHYDLIFSNFAGLNCTNELDKVLNSFSALLNSEGVVTLVILPKFCLWETIMLFKGKFKTAFRRFFSSKGRVAHVEGVRFKCWYYNPSFIKKYLRNDFDVLSIEGLCTIVPPSYIEGFAEKYPAAYKFLTCAEDKLKTTWPWRSIGDYYIISLKKKV</sequence>
<evidence type="ECO:0000256" key="1">
    <source>
        <dbReference type="ARBA" id="ARBA00022603"/>
    </source>
</evidence>
<keyword evidence="2" id="KW-0808">Transferase</keyword>
<protein>
    <submittedName>
        <fullName evidence="4">Class I SAM-dependent methyltransferase</fullName>
    </submittedName>
</protein>
<dbReference type="EMBL" id="JANHOH010000002">
    <property type="protein sequence ID" value="MCQ6959075.1"/>
    <property type="molecule type" value="Genomic_DNA"/>
</dbReference>
<keyword evidence="5" id="KW-1185">Reference proteome</keyword>
<keyword evidence="1 4" id="KW-0489">Methyltransferase</keyword>
<evidence type="ECO:0000256" key="2">
    <source>
        <dbReference type="ARBA" id="ARBA00022679"/>
    </source>
</evidence>
<reference evidence="4 5" key="1">
    <citation type="submission" date="2022-07" db="EMBL/GenBank/DDBJ databases">
        <title>Mucilaginibacter sp. JC4.</title>
        <authorList>
            <person name="Le V."/>
            <person name="Ko S.-R."/>
            <person name="Ahn C.-Y."/>
            <person name="Oh H.-M."/>
        </authorList>
    </citation>
    <scope>NUCLEOTIDE SEQUENCE [LARGE SCALE GENOMIC DNA]</scope>
    <source>
        <strain evidence="4 5">JC4</strain>
    </source>
</reference>
<dbReference type="Gene3D" id="3.40.50.150">
    <property type="entry name" value="Vaccinia Virus protein VP39"/>
    <property type="match status" value="1"/>
</dbReference>
<dbReference type="InterPro" id="IPR029063">
    <property type="entry name" value="SAM-dependent_MTases_sf"/>
</dbReference>
<dbReference type="Pfam" id="PF13649">
    <property type="entry name" value="Methyltransf_25"/>
    <property type="match status" value="1"/>
</dbReference>
<dbReference type="SUPFAM" id="SSF53335">
    <property type="entry name" value="S-adenosyl-L-methionine-dependent methyltransferases"/>
    <property type="match status" value="1"/>
</dbReference>
<dbReference type="Proteomes" id="UP001204376">
    <property type="component" value="Unassembled WGS sequence"/>
</dbReference>
<name>A0ABT1T3T3_9SPHI</name>
<dbReference type="PANTHER" id="PTHR43861">
    <property type="entry name" value="TRANS-ACONITATE 2-METHYLTRANSFERASE-RELATED"/>
    <property type="match status" value="1"/>
</dbReference>
<dbReference type="PANTHER" id="PTHR43861:SF1">
    <property type="entry name" value="TRANS-ACONITATE 2-METHYLTRANSFERASE"/>
    <property type="match status" value="1"/>
</dbReference>
<dbReference type="GO" id="GO:0032259">
    <property type="term" value="P:methylation"/>
    <property type="evidence" value="ECO:0007669"/>
    <property type="project" value="UniProtKB-KW"/>
</dbReference>
<comment type="caution">
    <text evidence="4">The sequence shown here is derived from an EMBL/GenBank/DDBJ whole genome shotgun (WGS) entry which is preliminary data.</text>
</comment>
<accession>A0ABT1T3T3</accession>
<evidence type="ECO:0000313" key="4">
    <source>
        <dbReference type="EMBL" id="MCQ6959075.1"/>
    </source>
</evidence>
<evidence type="ECO:0000259" key="3">
    <source>
        <dbReference type="Pfam" id="PF13649"/>
    </source>
</evidence>
<dbReference type="CDD" id="cd02440">
    <property type="entry name" value="AdoMet_MTases"/>
    <property type="match status" value="1"/>
</dbReference>
<feature type="domain" description="Methyltransferase" evidence="3">
    <location>
        <begin position="54"/>
        <end position="151"/>
    </location>
</feature>
<dbReference type="RefSeq" id="WP_256539266.1">
    <property type="nucleotide sequence ID" value="NZ_JANHOH010000002.1"/>
</dbReference>
<proteinExistence type="predicted"/>
<dbReference type="InterPro" id="IPR041698">
    <property type="entry name" value="Methyltransf_25"/>
</dbReference>
<gene>
    <name evidence="4" type="ORF">NPE20_13955</name>
</gene>
<organism evidence="4 5">
    <name type="scientific">Mucilaginibacter aquariorum</name>
    <dbReference type="NCBI Taxonomy" id="2967225"/>
    <lineage>
        <taxon>Bacteria</taxon>
        <taxon>Pseudomonadati</taxon>
        <taxon>Bacteroidota</taxon>
        <taxon>Sphingobacteriia</taxon>
        <taxon>Sphingobacteriales</taxon>
        <taxon>Sphingobacteriaceae</taxon>
        <taxon>Mucilaginibacter</taxon>
    </lineage>
</organism>
<evidence type="ECO:0000313" key="5">
    <source>
        <dbReference type="Proteomes" id="UP001204376"/>
    </source>
</evidence>